<sequence length="101" mass="12214">MEVKSGLTLKQLKMPFVRLIRIICINKTIRYKRMKRGLTLKQFQKKTKEITLKMKIRLKMTRTMLIMMMNMKMKMMMMLKMKLKMKVTVTVEMKIKMTAMS</sequence>
<dbReference type="EMBL" id="LS974625">
    <property type="protein sequence ID" value="CAG7861849.1"/>
    <property type="molecule type" value="Genomic_DNA"/>
</dbReference>
<dbReference type="AlphaFoldDB" id="A0A3P5Y8M8"/>
<accession>A0A3P5Y8M8</accession>
<dbReference type="Proteomes" id="UP000694005">
    <property type="component" value="Chromosome A09"/>
</dbReference>
<name>A0A3P5Y8M8_BRACM</name>
<organism evidence="2">
    <name type="scientific">Brassica campestris</name>
    <name type="common">Field mustard</name>
    <dbReference type="NCBI Taxonomy" id="3711"/>
    <lineage>
        <taxon>Eukaryota</taxon>
        <taxon>Viridiplantae</taxon>
        <taxon>Streptophyta</taxon>
        <taxon>Embryophyta</taxon>
        <taxon>Tracheophyta</taxon>
        <taxon>Spermatophyta</taxon>
        <taxon>Magnoliopsida</taxon>
        <taxon>eudicotyledons</taxon>
        <taxon>Gunneridae</taxon>
        <taxon>Pentapetalae</taxon>
        <taxon>rosids</taxon>
        <taxon>malvids</taxon>
        <taxon>Brassicales</taxon>
        <taxon>Brassicaceae</taxon>
        <taxon>Brassiceae</taxon>
        <taxon>Brassica</taxon>
    </lineage>
</organism>
<evidence type="ECO:0000313" key="1">
    <source>
        <dbReference type="EMBL" id="CAG7861849.1"/>
    </source>
</evidence>
<protein>
    <submittedName>
        <fullName evidence="1">Uncharacterized protein</fullName>
    </submittedName>
</protein>
<dbReference type="Gramene" id="A09p23160.2_BraZ1">
    <property type="protein sequence ID" value="A09p23160.2_BraZ1.CDS.1"/>
    <property type="gene ID" value="A09g23160.2_BraZ1"/>
</dbReference>
<reference evidence="2" key="1">
    <citation type="submission" date="2018-11" db="EMBL/GenBank/DDBJ databases">
        <authorList>
            <consortium name="Genoscope - CEA"/>
            <person name="William W."/>
        </authorList>
    </citation>
    <scope>NUCLEOTIDE SEQUENCE</scope>
</reference>
<evidence type="ECO:0000313" key="2">
    <source>
        <dbReference type="EMBL" id="VDC60144.1"/>
    </source>
</evidence>
<dbReference type="EMBL" id="LR031568">
    <property type="protein sequence ID" value="VDC60144.1"/>
    <property type="molecule type" value="Genomic_DNA"/>
</dbReference>
<proteinExistence type="predicted"/>
<gene>
    <name evidence="2" type="ORF">BRAA09T37755Z</name>
    <name evidence="1" type="ORF">BRAPAZ1V2_A09P23160.2</name>
</gene>